<dbReference type="Pfam" id="PF12686">
    <property type="entry name" value="DUF3800"/>
    <property type="match status" value="1"/>
</dbReference>
<protein>
    <recommendedName>
        <fullName evidence="3">DUF3800 domain-containing protein</fullName>
    </recommendedName>
</protein>
<dbReference type="EMBL" id="PHHA01000021">
    <property type="protein sequence ID" value="PJG84782.1"/>
    <property type="molecule type" value="Genomic_DNA"/>
</dbReference>
<dbReference type="Proteomes" id="UP000229329">
    <property type="component" value="Unassembled WGS sequence"/>
</dbReference>
<keyword evidence="2" id="KW-1185">Reference proteome</keyword>
<evidence type="ECO:0000313" key="1">
    <source>
        <dbReference type="EMBL" id="PJG84782.1"/>
    </source>
</evidence>
<dbReference type="InterPro" id="IPR024524">
    <property type="entry name" value="DUF3800"/>
</dbReference>
<reference evidence="1 2" key="1">
    <citation type="submission" date="2017-11" db="EMBL/GenBank/DDBJ databases">
        <title>Reclassification of Bisgaard taxon 7 as Conservatibacter flavescens gen. nov., sp. nov.</title>
        <authorList>
            <person name="Christensen H."/>
        </authorList>
    </citation>
    <scope>NUCLEOTIDE SEQUENCE [LARGE SCALE GENOMIC DNA]</scope>
    <source>
        <strain evidence="1 2">7_4</strain>
    </source>
</reference>
<accession>A0A2M8S0V0</accession>
<comment type="caution">
    <text evidence="1">The sequence shown here is derived from an EMBL/GenBank/DDBJ whole genome shotgun (WGS) entry which is preliminary data.</text>
</comment>
<gene>
    <name evidence="1" type="ORF">CVP05_09600</name>
</gene>
<sequence length="376" mass="43759">MYFYIDESGNSGLNLFDVGQPNLYYGILSSEFNLDDVAKKDIIALKNKLSVTELHANNLGNKELVRIINELEEIHNKYKINFDFCSLKKEDFAIISFFDQVFDQGVNPAVPWTAYWTPLRYPLLLIVSTLFDRNLAKRAWETRININSEQAQQELINICETLLCKINSLSDERSIEIILDAIKWVIKNPSVIGYNVYSKENKLQISPNIISFQTAIFTICHRLTMKKMKVEKITVDIQSEFNKAQDWITKLYQNIRNNTDAPLQIAPHMPSMDLSIMPLIDIDYKSSEDSIGLQLVDIYLWICQRLYENKKLAKPLIEFFANKCEDILFDEISLASISQRWSKWFSDLPEPSELELEKGRMFGQLVEERRKPFVIK</sequence>
<proteinExistence type="predicted"/>
<evidence type="ECO:0000313" key="2">
    <source>
        <dbReference type="Proteomes" id="UP000229329"/>
    </source>
</evidence>
<evidence type="ECO:0008006" key="3">
    <source>
        <dbReference type="Google" id="ProtNLM"/>
    </source>
</evidence>
<name>A0A2M8S0V0_9PAST</name>
<dbReference type="OrthoDB" id="7528126at2"/>
<organism evidence="1 2">
    <name type="scientific">Conservatibacter flavescens</name>
    <dbReference type="NCBI Taxonomy" id="28161"/>
    <lineage>
        <taxon>Bacteria</taxon>
        <taxon>Pseudomonadati</taxon>
        <taxon>Pseudomonadota</taxon>
        <taxon>Gammaproteobacteria</taxon>
        <taxon>Pasteurellales</taxon>
        <taxon>Pasteurellaceae</taxon>
        <taxon>Conservatibacter</taxon>
    </lineage>
</organism>
<dbReference type="RefSeq" id="WP_100289353.1">
    <property type="nucleotide sequence ID" value="NZ_PHHA01000021.1"/>
</dbReference>
<dbReference type="AlphaFoldDB" id="A0A2M8S0V0"/>